<dbReference type="Pfam" id="PF05729">
    <property type="entry name" value="NACHT"/>
    <property type="match status" value="1"/>
</dbReference>
<dbReference type="PANTHER" id="PTHR46312">
    <property type="entry name" value="NACHT DOMAIN-CONTAINING PROTEIN"/>
    <property type="match status" value="1"/>
</dbReference>
<gene>
    <name evidence="2" type="ORF">MNOR_LOCUS32276</name>
</gene>
<dbReference type="EMBL" id="CAXKWB010043523">
    <property type="protein sequence ID" value="CAL4159425.1"/>
    <property type="molecule type" value="Genomic_DNA"/>
</dbReference>
<dbReference type="PANTHER" id="PTHR46312:SF2">
    <property type="entry name" value="NUCLEOTIDE-BINDING OLIGOMERIZATION DOMAIN-CONTAINING PROTEIN 2-LIKE"/>
    <property type="match status" value="1"/>
</dbReference>
<sequence>MSWQRVPEGLGDEDHNFLKVYKINVTESRRVLLFLFTKTCPKHSTQSLNEYLLLSKGMTWNDFTYFFNSRQRIQMEADPSGKEFDISLLYPAIKYSCIGVTPELMNLVTQLKDYRNEFLHQNTNINIVVEVKKLQDLVEKTYLAIGTQFATDVSHEINLMKDNIDKVINAPLAVPDIIQYRQDLKTLRDGLKLDFRVGGQEELKNKTDNFTMTDPVSFISERLQTMPLKVTLIYTHIDLVEEMKGKKEDVSVQYENILDLKGKNGKFPDVLILEGPSGSGKTTLTKLMHAEWIKCTCGQPSSFINLNEFDLVLPYECSNTTLSSYKDLITNLLPVTTLYLRNEDILRSARELKILILVDAADDLNPKSKALLRELTETRVPESSGNLRILCTTRPQALKDLLSLIPRNKLTIVHTKISGIPHERRKAFVIRLHDVMISEGHSTQETNGLVNYLSYSQGRMGDHFRFPLMLTILTYLWAADPHSVNGVTTIASLYLAIHRLIKKRLFDRLSKHKKVKDVKNYCEIESSCCEFLKTLYRESLVSISLDAMILPDRCSQNLEKAAKQQRLPQAEVFAAFLSVNRNWTAYGYTDQLAGPHKSLLEFYGAYYIVEVITEKIKTAHQLDLENQLGMVGLNESEKIRITSELTESKTVYGVLNSIHKDIVKPLVKNKFQNLLIHLIGLLTHAGEEVLHQFHVEVIELMKESGLRGSTWFQVVSETKCDRYVAKTVAENMTDVDKESWSINDSMNISAAICILDTVCPKKLEFKLETDPTQSNINTLCNIMKNLDIEITLRDQHSWRNCESKGTYLPILNIPSSRCKVVTLKTTVTSITEIPRSVKKLYLGIFNDPVSKDPGLSNISVQCPELVQLGIHVMPGAAAGGGGVFSRIPDGPIVYLYLSQLNTDEDVDFAIKTTKELQPTRGYLRLSLPSCGLSAAQVMTLVTGWGSEGVTVQLGVWVSSPRRGPVTSEDQVKLQEALHNTVGRHCRLYWFTRDDLLPWW</sequence>
<dbReference type="InterPro" id="IPR027417">
    <property type="entry name" value="P-loop_NTPase"/>
</dbReference>
<keyword evidence="3" id="KW-1185">Reference proteome</keyword>
<comment type="caution">
    <text evidence="2">The sequence shown here is derived from an EMBL/GenBank/DDBJ whole genome shotgun (WGS) entry which is preliminary data.</text>
</comment>
<dbReference type="Proteomes" id="UP001497623">
    <property type="component" value="Unassembled WGS sequence"/>
</dbReference>
<dbReference type="SMART" id="SM00382">
    <property type="entry name" value="AAA"/>
    <property type="match status" value="1"/>
</dbReference>
<dbReference type="InterPro" id="IPR007111">
    <property type="entry name" value="NACHT_NTPase"/>
</dbReference>
<dbReference type="PROSITE" id="PS50837">
    <property type="entry name" value="NACHT"/>
    <property type="match status" value="1"/>
</dbReference>
<dbReference type="SUPFAM" id="SSF52540">
    <property type="entry name" value="P-loop containing nucleoside triphosphate hydrolases"/>
    <property type="match status" value="1"/>
</dbReference>
<feature type="non-terminal residue" evidence="2">
    <location>
        <position position="999"/>
    </location>
</feature>
<dbReference type="CDD" id="cd00009">
    <property type="entry name" value="AAA"/>
    <property type="match status" value="1"/>
</dbReference>
<reference evidence="2 3" key="1">
    <citation type="submission" date="2024-05" db="EMBL/GenBank/DDBJ databases">
        <authorList>
            <person name="Wallberg A."/>
        </authorList>
    </citation>
    <scope>NUCLEOTIDE SEQUENCE [LARGE SCALE GENOMIC DNA]</scope>
</reference>
<dbReference type="InterPro" id="IPR003593">
    <property type="entry name" value="AAA+_ATPase"/>
</dbReference>
<name>A0AAV2S613_MEGNR</name>
<protein>
    <recommendedName>
        <fullName evidence="1">NACHT domain-containing protein</fullName>
    </recommendedName>
</protein>
<dbReference type="AlphaFoldDB" id="A0AAV2S613"/>
<accession>A0AAV2S613</accession>
<proteinExistence type="predicted"/>
<evidence type="ECO:0000259" key="1">
    <source>
        <dbReference type="PROSITE" id="PS50837"/>
    </source>
</evidence>
<evidence type="ECO:0000313" key="2">
    <source>
        <dbReference type="EMBL" id="CAL4159425.1"/>
    </source>
</evidence>
<feature type="domain" description="NACHT" evidence="1">
    <location>
        <begin position="269"/>
        <end position="397"/>
    </location>
</feature>
<dbReference type="Gene3D" id="3.40.50.300">
    <property type="entry name" value="P-loop containing nucleotide triphosphate hydrolases"/>
    <property type="match status" value="1"/>
</dbReference>
<organism evidence="2 3">
    <name type="scientific">Meganyctiphanes norvegica</name>
    <name type="common">Northern krill</name>
    <name type="synonym">Thysanopoda norvegica</name>
    <dbReference type="NCBI Taxonomy" id="48144"/>
    <lineage>
        <taxon>Eukaryota</taxon>
        <taxon>Metazoa</taxon>
        <taxon>Ecdysozoa</taxon>
        <taxon>Arthropoda</taxon>
        <taxon>Crustacea</taxon>
        <taxon>Multicrustacea</taxon>
        <taxon>Malacostraca</taxon>
        <taxon>Eumalacostraca</taxon>
        <taxon>Eucarida</taxon>
        <taxon>Euphausiacea</taxon>
        <taxon>Euphausiidae</taxon>
        <taxon>Meganyctiphanes</taxon>
    </lineage>
</organism>
<evidence type="ECO:0000313" key="3">
    <source>
        <dbReference type="Proteomes" id="UP001497623"/>
    </source>
</evidence>